<dbReference type="NCBIfam" id="NF037958">
    <property type="entry name" value="QH_gamma"/>
    <property type="match status" value="1"/>
</dbReference>
<dbReference type="GO" id="GO:0016638">
    <property type="term" value="F:oxidoreductase activity, acting on the CH-NH2 group of donors"/>
    <property type="evidence" value="ECO:0007669"/>
    <property type="project" value="InterPro"/>
</dbReference>
<proteinExistence type="predicted"/>
<dbReference type="Gene3D" id="4.10.940.10">
    <property type="entry name" value="Quinohemoprotein amine dehydrogenase, gamma subunit structural domain"/>
    <property type="match status" value="1"/>
</dbReference>
<dbReference type="InterPro" id="IPR047830">
    <property type="entry name" value="QHNDH_gamma"/>
</dbReference>
<name>A0A1H4EIY7_9GAMM</name>
<dbReference type="STRING" id="1122198.SAMN02745729_108112"/>
<dbReference type="SUPFAM" id="SSF69131">
    <property type="entry name" value="Quinohemoprotein amine dehydrogenase C chain"/>
    <property type="match status" value="1"/>
</dbReference>
<dbReference type="EMBL" id="FNRJ01000008">
    <property type="protein sequence ID" value="SEA84809.1"/>
    <property type="molecule type" value="Genomic_DNA"/>
</dbReference>
<evidence type="ECO:0000313" key="3">
    <source>
        <dbReference type="Proteomes" id="UP000242469"/>
    </source>
</evidence>
<evidence type="ECO:0000259" key="1">
    <source>
        <dbReference type="Pfam" id="PF08992"/>
    </source>
</evidence>
<evidence type="ECO:0000313" key="2">
    <source>
        <dbReference type="EMBL" id="SEA84809.1"/>
    </source>
</evidence>
<dbReference type="Pfam" id="PF08992">
    <property type="entry name" value="QH-AmDH_gamma"/>
    <property type="match status" value="1"/>
</dbReference>
<dbReference type="InterPro" id="IPR036487">
    <property type="entry name" value="QH-AmDH_gsu_sf"/>
</dbReference>
<dbReference type="AlphaFoldDB" id="A0A1H4EIY7"/>
<dbReference type="Proteomes" id="UP000242469">
    <property type="component" value="Unassembled WGS sequence"/>
</dbReference>
<dbReference type="RefSeq" id="WP_091826707.1">
    <property type="nucleotide sequence ID" value="NZ_FNRJ01000008.1"/>
</dbReference>
<reference evidence="3" key="1">
    <citation type="submission" date="2016-10" db="EMBL/GenBank/DDBJ databases">
        <authorList>
            <person name="Varghese N."/>
            <person name="Submissions S."/>
        </authorList>
    </citation>
    <scope>NUCLEOTIDE SEQUENCE [LARGE SCALE GENOMIC DNA]</scope>
    <source>
        <strain evidence="3">DSM 11526</strain>
    </source>
</reference>
<accession>A0A1H4EIY7</accession>
<sequence length="107" mass="11835">MKHLKSLNKKAQLINQSVSPDEVEDVVAMQTVVGCTATTDPGWELDPFGGLGSLCQPMEADLYGCADACWWPAQVPDTMNTYPDWNKDVAKATQDWRKLDGIFEDGE</sequence>
<keyword evidence="3" id="KW-1185">Reference proteome</keyword>
<gene>
    <name evidence="2" type="ORF">SAMN02745729_108112</name>
</gene>
<organism evidence="2 3">
    <name type="scientific">Marinobacterium iners DSM 11526</name>
    <dbReference type="NCBI Taxonomy" id="1122198"/>
    <lineage>
        <taxon>Bacteria</taxon>
        <taxon>Pseudomonadati</taxon>
        <taxon>Pseudomonadota</taxon>
        <taxon>Gammaproteobacteria</taxon>
        <taxon>Oceanospirillales</taxon>
        <taxon>Oceanospirillaceae</taxon>
        <taxon>Marinobacterium</taxon>
    </lineage>
</organism>
<feature type="domain" description="Quinohemoprotein amine dehydrogenase gamma subunit structural" evidence="1">
    <location>
        <begin position="31"/>
        <end position="104"/>
    </location>
</feature>
<protein>
    <submittedName>
        <fullName evidence="2">Quinohemoprotein amine dehydrogenase, gamma subunit</fullName>
    </submittedName>
</protein>
<dbReference type="InterPro" id="IPR015084">
    <property type="entry name" value="QH-AmDH_gsu_dom"/>
</dbReference>
<dbReference type="OrthoDB" id="5344384at2"/>